<evidence type="ECO:0000256" key="5">
    <source>
        <dbReference type="ARBA" id="ARBA00022692"/>
    </source>
</evidence>
<evidence type="ECO:0000256" key="3">
    <source>
        <dbReference type="ARBA" id="ARBA00022448"/>
    </source>
</evidence>
<keyword evidence="10" id="KW-1185">Reference proteome</keyword>
<dbReference type="Proteomes" id="UP000283993">
    <property type="component" value="Unassembled WGS sequence"/>
</dbReference>
<comment type="caution">
    <text evidence="9">The sequence shown here is derived from an EMBL/GenBank/DDBJ whole genome shotgun (WGS) entry which is preliminary data.</text>
</comment>
<feature type="transmembrane region" description="Helical" evidence="8">
    <location>
        <begin position="47"/>
        <end position="68"/>
    </location>
</feature>
<feature type="transmembrane region" description="Helical" evidence="8">
    <location>
        <begin position="166"/>
        <end position="186"/>
    </location>
</feature>
<dbReference type="RefSeq" id="WP_123631667.1">
    <property type="nucleotide sequence ID" value="NZ_AYKH01000034.1"/>
</dbReference>
<evidence type="ECO:0000256" key="7">
    <source>
        <dbReference type="ARBA" id="ARBA00023136"/>
    </source>
</evidence>
<feature type="transmembrane region" description="Helical" evidence="8">
    <location>
        <begin position="136"/>
        <end position="160"/>
    </location>
</feature>
<evidence type="ECO:0000256" key="1">
    <source>
        <dbReference type="ARBA" id="ARBA00004651"/>
    </source>
</evidence>
<comment type="subcellular location">
    <subcellularLocation>
        <location evidence="1">Cell membrane</location>
        <topology evidence="1">Multi-pass membrane protein</topology>
    </subcellularLocation>
</comment>
<evidence type="ECO:0000313" key="9">
    <source>
        <dbReference type="EMBL" id="ROO25301.1"/>
    </source>
</evidence>
<feature type="transmembrane region" description="Helical" evidence="8">
    <location>
        <begin position="105"/>
        <end position="124"/>
    </location>
</feature>
<keyword evidence="4" id="KW-1003">Cell membrane</keyword>
<comment type="similarity">
    <text evidence="2">Belongs to the AzlC family.</text>
</comment>
<evidence type="ECO:0000313" key="10">
    <source>
        <dbReference type="Proteomes" id="UP000283993"/>
    </source>
</evidence>
<feature type="transmembrane region" description="Helical" evidence="8">
    <location>
        <begin position="75"/>
        <end position="99"/>
    </location>
</feature>
<gene>
    <name evidence="9" type="ORF">SAOR_12120</name>
</gene>
<dbReference type="Pfam" id="PF03591">
    <property type="entry name" value="AzlC"/>
    <property type="match status" value="1"/>
</dbReference>
<keyword evidence="7 8" id="KW-0472">Membrane</keyword>
<sequence>MADNQGSSLGRDFAAGAQAVLPLLLSVLPFALITGVVAVQLGFSAGVASAFSLVVFAGASQIVAMQLIHDGAPLAIILLTVAFINLRFTMYSASIAPYFRGASAGWKALAGYLLTDQAYVLGLYGFAERDGIGRRLAFYLGVALPLWFGWQVATVLGATLGARLPAAWGLDFAIPLTFMALVMPALRDAPSWAAAATGGAVAVAAHDLPWNLGLIAGALAGIAAGMAGARIRGDEPEAP</sequence>
<protein>
    <submittedName>
        <fullName evidence="9">Branched-chain amino acid ABC transporter permease</fullName>
    </submittedName>
</protein>
<keyword evidence="6 8" id="KW-1133">Transmembrane helix</keyword>
<dbReference type="PANTHER" id="PTHR34979:SF1">
    <property type="entry name" value="INNER MEMBRANE PROTEIN YGAZ"/>
    <property type="match status" value="1"/>
</dbReference>
<proteinExistence type="inferred from homology"/>
<dbReference type="GO" id="GO:0005886">
    <property type="term" value="C:plasma membrane"/>
    <property type="evidence" value="ECO:0007669"/>
    <property type="project" value="UniProtKB-SubCell"/>
</dbReference>
<evidence type="ECO:0000256" key="8">
    <source>
        <dbReference type="SAM" id="Phobius"/>
    </source>
</evidence>
<name>A0A423PI68_9GAMM</name>
<reference evidence="9 10" key="1">
    <citation type="submission" date="2013-10" db="EMBL/GenBank/DDBJ databases">
        <title>Salinisphaera orenii MK-B5 Genome Sequencing.</title>
        <authorList>
            <person name="Lai Q."/>
            <person name="Li C."/>
            <person name="Shao Z."/>
        </authorList>
    </citation>
    <scope>NUCLEOTIDE SEQUENCE [LARGE SCALE GENOMIC DNA]</scope>
    <source>
        <strain evidence="9 10">MK-B5</strain>
    </source>
</reference>
<evidence type="ECO:0000256" key="4">
    <source>
        <dbReference type="ARBA" id="ARBA00022475"/>
    </source>
</evidence>
<dbReference type="EMBL" id="AYKH01000034">
    <property type="protein sequence ID" value="ROO25301.1"/>
    <property type="molecule type" value="Genomic_DNA"/>
</dbReference>
<organism evidence="9 10">
    <name type="scientific">Salinisphaera orenii MK-B5</name>
    <dbReference type="NCBI Taxonomy" id="856730"/>
    <lineage>
        <taxon>Bacteria</taxon>
        <taxon>Pseudomonadati</taxon>
        <taxon>Pseudomonadota</taxon>
        <taxon>Gammaproteobacteria</taxon>
        <taxon>Salinisphaerales</taxon>
        <taxon>Salinisphaeraceae</taxon>
        <taxon>Salinisphaera</taxon>
    </lineage>
</organism>
<evidence type="ECO:0000256" key="6">
    <source>
        <dbReference type="ARBA" id="ARBA00022989"/>
    </source>
</evidence>
<dbReference type="AlphaFoldDB" id="A0A423PI68"/>
<feature type="transmembrane region" description="Helical" evidence="8">
    <location>
        <begin position="20"/>
        <end position="41"/>
    </location>
</feature>
<keyword evidence="3" id="KW-0813">Transport</keyword>
<accession>A0A423PI68</accession>
<evidence type="ECO:0000256" key="2">
    <source>
        <dbReference type="ARBA" id="ARBA00010735"/>
    </source>
</evidence>
<dbReference type="InterPro" id="IPR011606">
    <property type="entry name" value="Brnchd-chn_aa_trnsp_permease"/>
</dbReference>
<keyword evidence="5 8" id="KW-0812">Transmembrane</keyword>
<dbReference type="GO" id="GO:1903785">
    <property type="term" value="P:L-valine transmembrane transport"/>
    <property type="evidence" value="ECO:0007669"/>
    <property type="project" value="TreeGrafter"/>
</dbReference>
<dbReference type="PANTHER" id="PTHR34979">
    <property type="entry name" value="INNER MEMBRANE PROTEIN YGAZ"/>
    <property type="match status" value="1"/>
</dbReference>